<dbReference type="Pfam" id="PF03797">
    <property type="entry name" value="Autotransporter"/>
    <property type="match status" value="1"/>
</dbReference>
<gene>
    <name evidence="3" type="ORF">ABQJ54_01530</name>
</gene>
<evidence type="ECO:0000256" key="1">
    <source>
        <dbReference type="ARBA" id="ARBA00022729"/>
    </source>
</evidence>
<keyword evidence="4" id="KW-1185">Reference proteome</keyword>
<dbReference type="InterPro" id="IPR024973">
    <property type="entry name" value="ESPR"/>
</dbReference>
<keyword evidence="1" id="KW-0732">Signal</keyword>
<dbReference type="Gene3D" id="2.40.128.130">
    <property type="entry name" value="Autotransporter beta-domain"/>
    <property type="match status" value="1"/>
</dbReference>
<dbReference type="Gene3D" id="2.160.20.20">
    <property type="match status" value="1"/>
</dbReference>
<dbReference type="EMBL" id="JBFOHK010000001">
    <property type="protein sequence ID" value="MEW9570425.1"/>
    <property type="molecule type" value="Genomic_DNA"/>
</dbReference>
<feature type="domain" description="Autotransporter" evidence="2">
    <location>
        <begin position="811"/>
        <end position="1087"/>
    </location>
</feature>
<name>A0ABV3Q9E2_9GAMM</name>
<dbReference type="Pfam" id="PF12951">
    <property type="entry name" value="PATR"/>
    <property type="match status" value="4"/>
</dbReference>
<dbReference type="NCBIfam" id="TIGR02601">
    <property type="entry name" value="autotrns_rpt"/>
    <property type="match status" value="4"/>
</dbReference>
<dbReference type="Proteomes" id="UP001556220">
    <property type="component" value="Unassembled WGS sequence"/>
</dbReference>
<evidence type="ECO:0000259" key="2">
    <source>
        <dbReference type="PROSITE" id="PS51208"/>
    </source>
</evidence>
<dbReference type="Pfam" id="PF13018">
    <property type="entry name" value="ESPR"/>
    <property type="match status" value="1"/>
</dbReference>
<evidence type="ECO:0000313" key="4">
    <source>
        <dbReference type="Proteomes" id="UP001556220"/>
    </source>
</evidence>
<dbReference type="InterPro" id="IPR036709">
    <property type="entry name" value="Autotransporte_beta_dom_sf"/>
</dbReference>
<dbReference type="PROSITE" id="PS51208">
    <property type="entry name" value="AUTOTRANSPORTER"/>
    <property type="match status" value="1"/>
</dbReference>
<accession>A0ABV3Q9E2</accession>
<dbReference type="SUPFAM" id="SSF51126">
    <property type="entry name" value="Pectin lyase-like"/>
    <property type="match status" value="2"/>
</dbReference>
<dbReference type="InterPro" id="IPR011050">
    <property type="entry name" value="Pectin_lyase_fold/virulence"/>
</dbReference>
<comment type="caution">
    <text evidence="3">The sequence shown here is derived from an EMBL/GenBank/DDBJ whole genome shotgun (WGS) entry which is preliminary data.</text>
</comment>
<protein>
    <submittedName>
        <fullName evidence="3">Autotransporter domain-containing protein</fullName>
    </submittedName>
</protein>
<dbReference type="RefSeq" id="WP_367852520.1">
    <property type="nucleotide sequence ID" value="NZ_JBFOHK010000001.1"/>
</dbReference>
<sequence>MNRSYRVVWNVALGVWQAVSELAMSRAKRAGMGGGHKLRRCTAAIALSLSLVAPLAHAANVLLVGKGGTGGGDGGTGTIRGGNGGADFFLPGSGGAGGIPDPTQTITSPANGSSLLAAYDYVGIGGGAGGGDGGNLGGINGGNGGAGVLNLDGTALNVTSTLLIGGAGGGGGSGGAGGTRGGNGGTGGDGTLTATGGAVLTVGTQVYIGGLGGTGGNCGCSGNGGAGGAGVLNLGDASTLILTGANLTINGNGTLNIGNATANGTTAGTITGLAGSITNAGTINFNQSDAAYTFSTSIAGTGRVVQNGSGTTFLTGSNSYSGGTTINAGLIDFANGGNLGTGNVTLNGGGLQWASGNTTDISSRLNALGAGGGTLDTNGNNVTLAGGLSGTGGLTKTGLGTLTLTGASTYSGGTNLNSGGLVVGNNAALGTGTLNIGGQVVLDSTTNVVLGNTINLGAGTALTIGGGSALELSGVVSGAGNLVKSGAAVTTLSGVDTYTGATTINGGTLALSGAGRLAAATSVALAGAGATLDLSAGSSQSVAHLSGVSGSRVTLGANTLTLTDNTSQTFGGSLAGSGGLVKQGSGTLILNGTSSAFTGTTTISGGTLAVGDADNVSAVLGGNVRVDTQGTLRGHGAIDGDVVSDGTVWPGGSVGVLTINGNYTQNASATLQIDVTPTEASQLLVHGSATLDGTLSLIYAPGTYTATTYTLVQADALTGKFASTTSSGAVPTMLSSTVTYTPTQANLVLTSPTPPNSTTVVTPQDGGFYSNVMQAANLIGQQSMTTVLDATLRPADVSCGNGGSAQANTVTPSCSNGLWAQYSGSSNELIGNNGLNSTAFGLQAGADMATGEFIHVGVEAGLDRINSSSRSGSYGHVDNMHGGIYVFADAGPLVISGMVDKARGIYRLYRQTGIGHASASPDGDTTAAALQVAWSISAAQWQVTPMVGALYQHQRLEGFHETVNGTSPLASAFALQGMDSAYTTMQPYATVSFTRPFVASGISYVPQFVLGYRYDARNNNGAVVDTLSQDGTSFAPRSDAMGRGMTTMGARITAQAGASWSLYLDYQGQFASHLNDNALSLGFSKAF</sequence>
<dbReference type="InterPro" id="IPR012332">
    <property type="entry name" value="Autotransporter_pectin_lyase_C"/>
</dbReference>
<organism evidence="3 4">
    <name type="scientific">Rhodanobacter lycopersici</name>
    <dbReference type="NCBI Taxonomy" id="3162487"/>
    <lineage>
        <taxon>Bacteria</taxon>
        <taxon>Pseudomonadati</taxon>
        <taxon>Pseudomonadota</taxon>
        <taxon>Gammaproteobacteria</taxon>
        <taxon>Lysobacterales</taxon>
        <taxon>Rhodanobacteraceae</taxon>
        <taxon>Rhodanobacter</taxon>
    </lineage>
</organism>
<reference evidence="3 4" key="1">
    <citation type="submission" date="2024-06" db="EMBL/GenBank/DDBJ databases">
        <authorList>
            <person name="Woo H."/>
        </authorList>
    </citation>
    <scope>NUCLEOTIDE SEQUENCE [LARGE SCALE GENOMIC DNA]</scope>
    <source>
        <strain evidence="3 4">Si-c</strain>
    </source>
</reference>
<proteinExistence type="predicted"/>
<dbReference type="SMART" id="SM00869">
    <property type="entry name" value="Autotransporter"/>
    <property type="match status" value="1"/>
</dbReference>
<evidence type="ECO:0000313" key="3">
    <source>
        <dbReference type="EMBL" id="MEW9570425.1"/>
    </source>
</evidence>
<dbReference type="InterPro" id="IPR005546">
    <property type="entry name" value="Autotransporte_beta"/>
</dbReference>
<dbReference type="SUPFAM" id="SSF103515">
    <property type="entry name" value="Autotransporter"/>
    <property type="match status" value="1"/>
</dbReference>
<dbReference type="InterPro" id="IPR013425">
    <property type="entry name" value="Autotrns_rpt"/>
</dbReference>